<feature type="region of interest" description="Disordered" evidence="1">
    <location>
        <begin position="231"/>
        <end position="252"/>
    </location>
</feature>
<organism evidence="2 3">
    <name type="scientific">Marinimicrobium koreense</name>
    <dbReference type="NCBI Taxonomy" id="306545"/>
    <lineage>
        <taxon>Bacteria</taxon>
        <taxon>Pseudomonadati</taxon>
        <taxon>Pseudomonadota</taxon>
        <taxon>Gammaproteobacteria</taxon>
        <taxon>Cellvibrionales</taxon>
        <taxon>Cellvibrionaceae</taxon>
        <taxon>Marinimicrobium</taxon>
    </lineage>
</organism>
<name>A0A3N1NVG9_9GAMM</name>
<protein>
    <recommendedName>
        <fullName evidence="4">Translesion DNA synthesis-associated protein ImuA</fullName>
    </recommendedName>
</protein>
<accession>A0A3N1NVG9</accession>
<dbReference type="InterPro" id="IPR027417">
    <property type="entry name" value="P-loop_NTPase"/>
</dbReference>
<evidence type="ECO:0008006" key="4">
    <source>
        <dbReference type="Google" id="ProtNLM"/>
    </source>
</evidence>
<keyword evidence="3" id="KW-1185">Reference proteome</keyword>
<dbReference type="Proteomes" id="UP000273643">
    <property type="component" value="Unassembled WGS sequence"/>
</dbReference>
<comment type="caution">
    <text evidence="2">The sequence shown here is derived from an EMBL/GenBank/DDBJ whole genome shotgun (WGS) entry which is preliminary data.</text>
</comment>
<dbReference type="EMBL" id="RJUK01000001">
    <property type="protein sequence ID" value="ROQ20185.1"/>
    <property type="molecule type" value="Genomic_DNA"/>
</dbReference>
<dbReference type="AlphaFoldDB" id="A0A3N1NVG9"/>
<sequence length="252" mass="27857">MVYSSALPSLYCFYIQYILLCEVSLNPDLEQLKQRRLVWRGRDAARPLEARASGWPELDARLGGLPGAGVVMIQTPPGIGELRLLWPSMEQQSRLTVLITPPYRIGVEAWLGGGVAQEKLLVLHPDSTQAALWATEQSLKSGSCDSSCLWLTQRLQTIQARRLQLAARAGQSTLFLFAPPALDLPQLPIDLHLVLSPAAQGVRVEVRRRRQGRPLAPFTVIMTEHWPELTRPQVHSGRAPSSPQVQPGAEAI</sequence>
<reference evidence="2 3" key="1">
    <citation type="submission" date="2018-11" db="EMBL/GenBank/DDBJ databases">
        <title>Genomic Encyclopedia of Type Strains, Phase IV (KMG-IV): sequencing the most valuable type-strain genomes for metagenomic binning, comparative biology and taxonomic classification.</title>
        <authorList>
            <person name="Goeker M."/>
        </authorList>
    </citation>
    <scope>NUCLEOTIDE SEQUENCE [LARGE SCALE GENOMIC DNA]</scope>
    <source>
        <strain evidence="2 3">DSM 16974</strain>
    </source>
</reference>
<dbReference type="Gene3D" id="3.40.50.300">
    <property type="entry name" value="P-loop containing nucleotide triphosphate hydrolases"/>
    <property type="match status" value="1"/>
</dbReference>
<evidence type="ECO:0000313" key="3">
    <source>
        <dbReference type="Proteomes" id="UP000273643"/>
    </source>
</evidence>
<proteinExistence type="predicted"/>
<evidence type="ECO:0000256" key="1">
    <source>
        <dbReference type="SAM" id="MobiDB-lite"/>
    </source>
</evidence>
<dbReference type="SUPFAM" id="SSF52540">
    <property type="entry name" value="P-loop containing nucleoside triphosphate hydrolases"/>
    <property type="match status" value="1"/>
</dbReference>
<evidence type="ECO:0000313" key="2">
    <source>
        <dbReference type="EMBL" id="ROQ20185.1"/>
    </source>
</evidence>
<gene>
    <name evidence="2" type="ORF">EDC38_0784</name>
</gene>